<sequence length="74" mass="7585">MPRDLPARTDPRTVDPASPPTVDAVVGVGGGSTHYCRRCGHTVGHVDSGRMLAGLVTYLAGHACVAAKAQEATT</sequence>
<reference evidence="2 3" key="1">
    <citation type="submission" date="2020-08" db="EMBL/GenBank/DDBJ databases">
        <title>Sequencing the genomes of 1000 actinobacteria strains.</title>
        <authorList>
            <person name="Klenk H.-P."/>
        </authorList>
    </citation>
    <scope>NUCLEOTIDE SEQUENCE [LARGE SCALE GENOMIC DNA]</scope>
    <source>
        <strain evidence="2 3">DSM 46659</strain>
    </source>
</reference>
<protein>
    <submittedName>
        <fullName evidence="2">Uncharacterized protein</fullName>
    </submittedName>
</protein>
<evidence type="ECO:0000313" key="2">
    <source>
        <dbReference type="EMBL" id="MBB6172257.1"/>
    </source>
</evidence>
<accession>A0A7W9YHJ6</accession>
<dbReference type="RefSeq" id="WP_184075584.1">
    <property type="nucleotide sequence ID" value="NZ_JACHDS010000001.1"/>
</dbReference>
<proteinExistence type="predicted"/>
<feature type="region of interest" description="Disordered" evidence="1">
    <location>
        <begin position="1"/>
        <end position="22"/>
    </location>
</feature>
<feature type="compositionally biased region" description="Basic and acidic residues" evidence="1">
    <location>
        <begin position="1"/>
        <end position="13"/>
    </location>
</feature>
<gene>
    <name evidence="2" type="ORF">HNR23_002317</name>
</gene>
<dbReference type="AlphaFoldDB" id="A0A7W9YHJ6"/>
<organism evidence="2 3">
    <name type="scientific">Nocardiopsis mwathae</name>
    <dbReference type="NCBI Taxonomy" id="1472723"/>
    <lineage>
        <taxon>Bacteria</taxon>
        <taxon>Bacillati</taxon>
        <taxon>Actinomycetota</taxon>
        <taxon>Actinomycetes</taxon>
        <taxon>Streptosporangiales</taxon>
        <taxon>Nocardiopsidaceae</taxon>
        <taxon>Nocardiopsis</taxon>
    </lineage>
</organism>
<evidence type="ECO:0000313" key="3">
    <source>
        <dbReference type="Proteomes" id="UP000546642"/>
    </source>
</evidence>
<comment type="caution">
    <text evidence="2">The sequence shown here is derived from an EMBL/GenBank/DDBJ whole genome shotgun (WGS) entry which is preliminary data.</text>
</comment>
<name>A0A7W9YHJ6_9ACTN</name>
<dbReference type="Proteomes" id="UP000546642">
    <property type="component" value="Unassembled WGS sequence"/>
</dbReference>
<dbReference type="EMBL" id="JACHDS010000001">
    <property type="protein sequence ID" value="MBB6172257.1"/>
    <property type="molecule type" value="Genomic_DNA"/>
</dbReference>
<keyword evidence="3" id="KW-1185">Reference proteome</keyword>
<evidence type="ECO:0000256" key="1">
    <source>
        <dbReference type="SAM" id="MobiDB-lite"/>
    </source>
</evidence>